<feature type="transmembrane region" description="Helical" evidence="1">
    <location>
        <begin position="78"/>
        <end position="96"/>
    </location>
</feature>
<feature type="transmembrane region" description="Helical" evidence="1">
    <location>
        <begin position="49"/>
        <end position="69"/>
    </location>
</feature>
<keyword evidence="1" id="KW-1133">Transmembrane helix</keyword>
<evidence type="ECO:0000313" key="3">
    <source>
        <dbReference type="Proteomes" id="UP000199634"/>
    </source>
</evidence>
<sequence length="97" mass="11103">MVMKNIAQNSKAANVILIVSCFILFYWNFVHNFDVYKYIVVGALYEMSALLVLAATYILPLFILVMALVSKVNLNKKYYIALVILVLTITLLFTIYN</sequence>
<accession>A0A1H6LN17</accession>
<gene>
    <name evidence="2" type="ORF">SAMN02927937_01814</name>
</gene>
<dbReference type="AlphaFoldDB" id="A0A1H6LN17"/>
<dbReference type="EMBL" id="FNXE01000024">
    <property type="protein sequence ID" value="SEH86118.1"/>
    <property type="molecule type" value="Genomic_DNA"/>
</dbReference>
<reference evidence="2 3" key="1">
    <citation type="submission" date="2016-10" db="EMBL/GenBank/DDBJ databases">
        <authorList>
            <person name="de Groot N.N."/>
        </authorList>
    </citation>
    <scope>NUCLEOTIDE SEQUENCE [LARGE SCALE GENOMIC DNA]</scope>
    <source>
        <strain evidence="2 3">CGMCC 1.10825</strain>
    </source>
</reference>
<evidence type="ECO:0000313" key="2">
    <source>
        <dbReference type="EMBL" id="SEH86118.1"/>
    </source>
</evidence>
<name>A0A1H6LN17_9FLAO</name>
<keyword evidence="3" id="KW-1185">Reference proteome</keyword>
<evidence type="ECO:0000256" key="1">
    <source>
        <dbReference type="SAM" id="Phobius"/>
    </source>
</evidence>
<dbReference type="Proteomes" id="UP000199634">
    <property type="component" value="Unassembled WGS sequence"/>
</dbReference>
<proteinExistence type="predicted"/>
<protein>
    <submittedName>
        <fullName evidence="2">Uncharacterized protein</fullName>
    </submittedName>
</protein>
<keyword evidence="1" id="KW-0472">Membrane</keyword>
<feature type="transmembrane region" description="Helical" evidence="1">
    <location>
        <begin position="12"/>
        <end position="29"/>
    </location>
</feature>
<keyword evidence="1" id="KW-0812">Transmembrane</keyword>
<organism evidence="2 3">
    <name type="scientific">Paenimyroides marinum</name>
    <dbReference type="NCBI Taxonomy" id="1159016"/>
    <lineage>
        <taxon>Bacteria</taxon>
        <taxon>Pseudomonadati</taxon>
        <taxon>Bacteroidota</taxon>
        <taxon>Flavobacteriia</taxon>
        <taxon>Flavobacteriales</taxon>
        <taxon>Flavobacteriaceae</taxon>
        <taxon>Paenimyroides</taxon>
    </lineage>
</organism>
<dbReference type="STRING" id="1159016.SAMN02927937_01814"/>